<feature type="signal peptide" evidence="2">
    <location>
        <begin position="1"/>
        <end position="28"/>
    </location>
</feature>
<evidence type="ECO:0000313" key="3">
    <source>
        <dbReference type="EMBL" id="MFC6181440.1"/>
    </source>
</evidence>
<feature type="chain" id="PRO_5046242827" evidence="2">
    <location>
        <begin position="29"/>
        <end position="385"/>
    </location>
</feature>
<evidence type="ECO:0000313" key="4">
    <source>
        <dbReference type="Proteomes" id="UP001596282"/>
    </source>
</evidence>
<keyword evidence="2" id="KW-0732">Signal</keyword>
<protein>
    <submittedName>
        <fullName evidence="3">Uncharacterized protein</fullName>
    </submittedName>
</protein>
<dbReference type="Proteomes" id="UP001596282">
    <property type="component" value="Unassembled WGS sequence"/>
</dbReference>
<name>A0ABW1S1M6_9LACO</name>
<dbReference type="EMBL" id="JBHSSC010000038">
    <property type="protein sequence ID" value="MFC6181440.1"/>
    <property type="molecule type" value="Genomic_DNA"/>
</dbReference>
<sequence>MKNKQVLALSATVLATLAMGATTLTANAATTYQRSKITKVAAKAYYAQRQTGKTYQLKGTTKKATLKANHALKNYTKATWTATKKTKLTQNGKQYLYYYVKSSKNGASGWVNSKYLAVGRNFQATTATSTSVTKLAVAKAGKYYSLNGSNAYVKFSHGVALNSDATYTQSQQRYVYKAGKKYLYYYVTSADGKATGWVWHGYLKAATDSSVTTTGTVNNTTTTEKFSESNKTTNETGNSDSNNTESNNSGLNIVKRSTFLQNLDDNQTYAPGVYIEGQLYTNIHYVVDEYNHQSLFGDHDGKTVDTGYGPWDTIFLANGDVLSDVDTFYSTSAPIDGFNPMQGTSDKATYTWQQYHAPGYTYTEWQFNVVTKKWDQGRVLRIYTD</sequence>
<feature type="compositionally biased region" description="Low complexity" evidence="1">
    <location>
        <begin position="232"/>
        <end position="250"/>
    </location>
</feature>
<accession>A0ABW1S1M6</accession>
<feature type="compositionally biased region" description="Low complexity" evidence="1">
    <location>
        <begin position="213"/>
        <end position="223"/>
    </location>
</feature>
<evidence type="ECO:0000256" key="1">
    <source>
        <dbReference type="SAM" id="MobiDB-lite"/>
    </source>
</evidence>
<proteinExistence type="predicted"/>
<comment type="caution">
    <text evidence="3">The sequence shown here is derived from an EMBL/GenBank/DDBJ whole genome shotgun (WGS) entry which is preliminary data.</text>
</comment>
<feature type="region of interest" description="Disordered" evidence="1">
    <location>
        <begin position="213"/>
        <end position="250"/>
    </location>
</feature>
<reference evidence="4" key="1">
    <citation type="journal article" date="2019" name="Int. J. Syst. Evol. Microbiol.">
        <title>The Global Catalogue of Microorganisms (GCM) 10K type strain sequencing project: providing services to taxonomists for standard genome sequencing and annotation.</title>
        <authorList>
            <consortium name="The Broad Institute Genomics Platform"/>
            <consortium name="The Broad Institute Genome Sequencing Center for Infectious Disease"/>
            <person name="Wu L."/>
            <person name="Ma J."/>
        </authorList>
    </citation>
    <scope>NUCLEOTIDE SEQUENCE [LARGE SCALE GENOMIC DNA]</scope>
    <source>
        <strain evidence="4">CCM 8933</strain>
    </source>
</reference>
<evidence type="ECO:0000256" key="2">
    <source>
        <dbReference type="SAM" id="SignalP"/>
    </source>
</evidence>
<dbReference type="RefSeq" id="WP_137628747.1">
    <property type="nucleotide sequence ID" value="NZ_BJDJ01000012.1"/>
</dbReference>
<keyword evidence="4" id="KW-1185">Reference proteome</keyword>
<organism evidence="3 4">
    <name type="scientific">Lactiplantibacillus daowaiensis</name>
    <dbReference type="NCBI Taxonomy" id="2559918"/>
    <lineage>
        <taxon>Bacteria</taxon>
        <taxon>Bacillati</taxon>
        <taxon>Bacillota</taxon>
        <taxon>Bacilli</taxon>
        <taxon>Lactobacillales</taxon>
        <taxon>Lactobacillaceae</taxon>
        <taxon>Lactiplantibacillus</taxon>
    </lineage>
</organism>
<gene>
    <name evidence="3" type="ORF">ACFP5Y_09420</name>
</gene>